<dbReference type="KEGG" id="tva:4770446"/>
<dbReference type="PANTHER" id="PTHR12085">
    <property type="entry name" value="SERINE/THREONINE-PROTEIN PHOSPHATASE 2A REGULATORY SUBUNIT B'' SUBUNIT GAMMA"/>
    <property type="match status" value="1"/>
</dbReference>
<dbReference type="GO" id="GO:0005737">
    <property type="term" value="C:cytoplasm"/>
    <property type="evidence" value="ECO:0007669"/>
    <property type="project" value="UniProtKB-SubCell"/>
</dbReference>
<dbReference type="InterPro" id="IPR002048">
    <property type="entry name" value="EF_hand_dom"/>
</dbReference>
<dbReference type="VEuPathDB" id="TrichDB:TVAG_128940"/>
<evidence type="ECO:0000256" key="1">
    <source>
        <dbReference type="ARBA" id="ARBA00004496"/>
    </source>
</evidence>
<dbReference type="InterPro" id="IPR039865">
    <property type="entry name" value="PPP2R3C"/>
</dbReference>
<dbReference type="Gene3D" id="1.10.238.10">
    <property type="entry name" value="EF-hand"/>
    <property type="match status" value="1"/>
</dbReference>
<dbReference type="SUPFAM" id="SSF47473">
    <property type="entry name" value="EF-hand"/>
    <property type="match status" value="1"/>
</dbReference>
<gene>
    <name evidence="4" type="ORF">TVAG_128940</name>
</gene>
<evidence type="ECO:0000313" key="4">
    <source>
        <dbReference type="EMBL" id="EAY12480.1"/>
    </source>
</evidence>
<sequence length="395" mass="45689">MSFDGNDDVQEAVIAEIRNFKDDILGNNIKGDGAIPHFGKINIKMSENAKNALAAATRNHLSEVIKNKMPSDEQTKEILDYISDVQTGLIKYRRKTFTELAEKYKAFSHLFDNQIIRAFVISRKYFDIEKFKNFLAYIKVLNLDFMNILEYSSNGNEFVSQDDFLGYINERIMFSSQIKQIIEENPDEKDLYSNYLLEMTYLSLDKFSRNRLLISEIITAPCFQQFLEMDRPQSPCSFNSYRNQMQNFNKLSDDQGLIPLANFKYACDRTFSNAFCTRLFEYSVTYDGCLDFSGYLHISTTIERPEEFSQMYFRILDVDGDGIFGPSDLLYFYEGMCDEIGKISVSFDTLLQEVLDNMSAHQVGVTYQEFESSGNISWLIDILSNIEEFKVYVGA</sequence>
<dbReference type="GO" id="GO:0035303">
    <property type="term" value="P:regulation of dephosphorylation"/>
    <property type="evidence" value="ECO:0007669"/>
    <property type="project" value="InterPro"/>
</dbReference>
<proteinExistence type="predicted"/>
<comment type="subcellular location">
    <subcellularLocation>
        <location evidence="1">Cytoplasm</location>
    </subcellularLocation>
</comment>
<dbReference type="Proteomes" id="UP000001542">
    <property type="component" value="Unassembled WGS sequence"/>
</dbReference>
<dbReference type="AlphaFoldDB" id="A2E4E5"/>
<reference evidence="4" key="1">
    <citation type="submission" date="2006-10" db="EMBL/GenBank/DDBJ databases">
        <authorList>
            <person name="Amadeo P."/>
            <person name="Zhao Q."/>
            <person name="Wortman J."/>
            <person name="Fraser-Liggett C."/>
            <person name="Carlton J."/>
        </authorList>
    </citation>
    <scope>NUCLEOTIDE SEQUENCE</scope>
    <source>
        <strain evidence="4">G3</strain>
    </source>
</reference>
<evidence type="ECO:0000256" key="2">
    <source>
        <dbReference type="ARBA" id="ARBA00022490"/>
    </source>
</evidence>
<dbReference type="InterPro" id="IPR011992">
    <property type="entry name" value="EF-hand-dom_pair"/>
</dbReference>
<dbReference type="GO" id="GO:0005509">
    <property type="term" value="F:calcium ion binding"/>
    <property type="evidence" value="ECO:0007669"/>
    <property type="project" value="InterPro"/>
</dbReference>
<dbReference type="InParanoid" id="A2E4E5"/>
<dbReference type="PANTHER" id="PTHR12085:SF3">
    <property type="entry name" value="SERINE_THREONINE-PROTEIN PHOSPHATASE 2A REGULATORY SUBUNIT B'' SUBUNIT GAMMA"/>
    <property type="match status" value="1"/>
</dbReference>
<dbReference type="PROSITE" id="PS50222">
    <property type="entry name" value="EF_HAND_2"/>
    <property type="match status" value="1"/>
</dbReference>
<organism evidence="4 5">
    <name type="scientific">Trichomonas vaginalis (strain ATCC PRA-98 / G3)</name>
    <dbReference type="NCBI Taxonomy" id="412133"/>
    <lineage>
        <taxon>Eukaryota</taxon>
        <taxon>Metamonada</taxon>
        <taxon>Parabasalia</taxon>
        <taxon>Trichomonadida</taxon>
        <taxon>Trichomonadidae</taxon>
        <taxon>Trichomonas</taxon>
    </lineage>
</organism>
<keyword evidence="2" id="KW-0963">Cytoplasm</keyword>
<dbReference type="GO" id="GO:0000226">
    <property type="term" value="P:microtubule cytoskeleton organization"/>
    <property type="evidence" value="ECO:0000318"/>
    <property type="project" value="GO_Central"/>
</dbReference>
<dbReference type="EMBL" id="DS113301">
    <property type="protein sequence ID" value="EAY12480.1"/>
    <property type="molecule type" value="Genomic_DNA"/>
</dbReference>
<dbReference type="OrthoDB" id="10265007at2759"/>
<protein>
    <recommendedName>
        <fullName evidence="3">EF-hand domain-containing protein</fullName>
    </recommendedName>
</protein>
<evidence type="ECO:0000259" key="3">
    <source>
        <dbReference type="PROSITE" id="PS50222"/>
    </source>
</evidence>
<feature type="domain" description="EF-hand" evidence="3">
    <location>
        <begin position="304"/>
        <end position="339"/>
    </location>
</feature>
<accession>A2E4E5</accession>
<keyword evidence="5" id="KW-1185">Reference proteome</keyword>
<dbReference type="RefSeq" id="XP_001324703.1">
    <property type="nucleotide sequence ID" value="XM_001324668.1"/>
</dbReference>
<reference evidence="4" key="2">
    <citation type="journal article" date="2007" name="Science">
        <title>Draft genome sequence of the sexually transmitted pathogen Trichomonas vaginalis.</title>
        <authorList>
            <person name="Carlton J.M."/>
            <person name="Hirt R.P."/>
            <person name="Silva J.C."/>
            <person name="Delcher A.L."/>
            <person name="Schatz M."/>
            <person name="Zhao Q."/>
            <person name="Wortman J.R."/>
            <person name="Bidwell S.L."/>
            <person name="Alsmark U.C.M."/>
            <person name="Besteiro S."/>
            <person name="Sicheritz-Ponten T."/>
            <person name="Noel C.J."/>
            <person name="Dacks J.B."/>
            <person name="Foster P.G."/>
            <person name="Simillion C."/>
            <person name="Van de Peer Y."/>
            <person name="Miranda-Saavedra D."/>
            <person name="Barton G.J."/>
            <person name="Westrop G.D."/>
            <person name="Mueller S."/>
            <person name="Dessi D."/>
            <person name="Fiori P.L."/>
            <person name="Ren Q."/>
            <person name="Paulsen I."/>
            <person name="Zhang H."/>
            <person name="Bastida-Corcuera F.D."/>
            <person name="Simoes-Barbosa A."/>
            <person name="Brown M.T."/>
            <person name="Hayes R.D."/>
            <person name="Mukherjee M."/>
            <person name="Okumura C.Y."/>
            <person name="Schneider R."/>
            <person name="Smith A.J."/>
            <person name="Vanacova S."/>
            <person name="Villalvazo M."/>
            <person name="Haas B.J."/>
            <person name="Pertea M."/>
            <person name="Feldblyum T.V."/>
            <person name="Utterback T.R."/>
            <person name="Shu C.L."/>
            <person name="Osoegawa K."/>
            <person name="de Jong P.J."/>
            <person name="Hrdy I."/>
            <person name="Horvathova L."/>
            <person name="Zubacova Z."/>
            <person name="Dolezal P."/>
            <person name="Malik S.B."/>
            <person name="Logsdon J.M. Jr."/>
            <person name="Henze K."/>
            <person name="Gupta A."/>
            <person name="Wang C.C."/>
            <person name="Dunne R.L."/>
            <person name="Upcroft J.A."/>
            <person name="Upcroft P."/>
            <person name="White O."/>
            <person name="Salzberg S.L."/>
            <person name="Tang P."/>
            <person name="Chiu C.-H."/>
            <person name="Lee Y.-S."/>
            <person name="Embley T.M."/>
            <person name="Coombs G.H."/>
            <person name="Mottram J.C."/>
            <person name="Tachezy J."/>
            <person name="Fraser-Liggett C.M."/>
            <person name="Johnson P.J."/>
        </authorList>
    </citation>
    <scope>NUCLEOTIDE SEQUENCE [LARGE SCALE GENOMIC DNA]</scope>
    <source>
        <strain evidence="4">G3</strain>
    </source>
</reference>
<evidence type="ECO:0000313" key="5">
    <source>
        <dbReference type="Proteomes" id="UP000001542"/>
    </source>
</evidence>
<name>A2E4E5_TRIV3</name>
<dbReference type="GO" id="GO:0030865">
    <property type="term" value="P:cortical cytoskeleton organization"/>
    <property type="evidence" value="ECO:0000318"/>
    <property type="project" value="GO_Central"/>
</dbReference>
<dbReference type="VEuPathDB" id="TrichDB:TVAGG3_0018720"/>
<dbReference type="STRING" id="5722.A2E4E5"/>
<dbReference type="SMR" id="A2E4E5"/>